<proteinExistence type="predicted"/>
<evidence type="ECO:0000313" key="2">
    <source>
        <dbReference type="Proteomes" id="UP000001887"/>
    </source>
</evidence>
<evidence type="ECO:0008006" key="3">
    <source>
        <dbReference type="Google" id="ProtNLM"/>
    </source>
</evidence>
<dbReference type="KEGG" id="psl:Psta_3925"/>
<dbReference type="EMBL" id="CP001848">
    <property type="protein sequence ID" value="ADB18579.1"/>
    <property type="molecule type" value="Genomic_DNA"/>
</dbReference>
<accession>D2R1W8</accession>
<organism evidence="1 2">
    <name type="scientific">Pirellula staleyi (strain ATCC 27377 / DSM 6068 / ICPB 4128)</name>
    <name type="common">Pirella staleyi</name>
    <dbReference type="NCBI Taxonomy" id="530564"/>
    <lineage>
        <taxon>Bacteria</taxon>
        <taxon>Pseudomonadati</taxon>
        <taxon>Planctomycetota</taxon>
        <taxon>Planctomycetia</taxon>
        <taxon>Pirellulales</taxon>
        <taxon>Pirellulaceae</taxon>
        <taxon>Pirellula</taxon>
    </lineage>
</organism>
<dbReference type="eggNOG" id="ENOG5033NST">
    <property type="taxonomic scope" value="Bacteria"/>
</dbReference>
<name>D2R1W8_PIRSD</name>
<sequence>MIEKLKATVAELEAELSQVDSLDDETRALLQSAADDISRALADKPDAAVAATATQESPLLDAAANFEASHPNLAGIVRRLVDAMAQIGI</sequence>
<evidence type="ECO:0000313" key="1">
    <source>
        <dbReference type="EMBL" id="ADB18579.1"/>
    </source>
</evidence>
<dbReference type="InterPro" id="IPR025516">
    <property type="entry name" value="DUF4404"/>
</dbReference>
<reference evidence="1 2" key="1">
    <citation type="journal article" date="2009" name="Stand. Genomic Sci.">
        <title>Complete genome sequence of Pirellula staleyi type strain (ATCC 27377).</title>
        <authorList>
            <person name="Clum A."/>
            <person name="Tindall B.J."/>
            <person name="Sikorski J."/>
            <person name="Ivanova N."/>
            <person name="Mavrommatis K."/>
            <person name="Lucas S."/>
            <person name="Glavina del Rio T."/>
            <person name="Nolan M."/>
            <person name="Chen F."/>
            <person name="Tice H."/>
            <person name="Pitluck S."/>
            <person name="Cheng J.F."/>
            <person name="Chertkov O."/>
            <person name="Brettin T."/>
            <person name="Han C."/>
            <person name="Detter J.C."/>
            <person name="Kuske C."/>
            <person name="Bruce D."/>
            <person name="Goodwin L."/>
            <person name="Ovchinikova G."/>
            <person name="Pati A."/>
            <person name="Mikhailova N."/>
            <person name="Chen A."/>
            <person name="Palaniappan K."/>
            <person name="Land M."/>
            <person name="Hauser L."/>
            <person name="Chang Y.J."/>
            <person name="Jeffries C.D."/>
            <person name="Chain P."/>
            <person name="Rohde M."/>
            <person name="Goker M."/>
            <person name="Bristow J."/>
            <person name="Eisen J.A."/>
            <person name="Markowitz V."/>
            <person name="Hugenholtz P."/>
            <person name="Kyrpides N.C."/>
            <person name="Klenk H.P."/>
            <person name="Lapidus A."/>
        </authorList>
    </citation>
    <scope>NUCLEOTIDE SEQUENCE [LARGE SCALE GENOMIC DNA]</scope>
    <source>
        <strain evidence="2">ATCC 27377 / DSM 6068 / ICPB 4128</strain>
    </source>
</reference>
<keyword evidence="2" id="KW-1185">Reference proteome</keyword>
<dbReference type="Pfam" id="PF14357">
    <property type="entry name" value="DUF4404"/>
    <property type="match status" value="1"/>
</dbReference>
<dbReference type="HOGENOM" id="CLU_182968_1_0_0"/>
<dbReference type="Proteomes" id="UP000001887">
    <property type="component" value="Chromosome"/>
</dbReference>
<protein>
    <recommendedName>
        <fullName evidence="3">DUF4404 domain-containing protein</fullName>
    </recommendedName>
</protein>
<gene>
    <name evidence="1" type="ordered locus">Psta_3925</name>
</gene>
<dbReference type="AlphaFoldDB" id="D2R1W8"/>
<dbReference type="OrthoDB" id="281328at2"/>